<evidence type="ECO:0000256" key="3">
    <source>
        <dbReference type="SAM" id="Phobius"/>
    </source>
</evidence>
<evidence type="ECO:0000259" key="4">
    <source>
        <dbReference type="PROSITE" id="PS51159"/>
    </source>
</evidence>
<feature type="compositionally biased region" description="Acidic residues" evidence="2">
    <location>
        <begin position="1271"/>
        <end position="1282"/>
    </location>
</feature>
<feature type="compositionally biased region" description="Polar residues" evidence="2">
    <location>
        <begin position="1283"/>
        <end position="1295"/>
    </location>
</feature>
<dbReference type="GO" id="GO:2001069">
    <property type="term" value="F:glycogen binding"/>
    <property type="evidence" value="ECO:0007669"/>
    <property type="project" value="TreeGrafter"/>
</dbReference>
<feature type="compositionally biased region" description="Polar residues" evidence="2">
    <location>
        <begin position="488"/>
        <end position="498"/>
    </location>
</feature>
<dbReference type="InterPro" id="IPR050782">
    <property type="entry name" value="PP1_regulatory_subunit_3"/>
</dbReference>
<feature type="transmembrane region" description="Helical" evidence="3">
    <location>
        <begin position="1325"/>
        <end position="1358"/>
    </location>
</feature>
<protein>
    <submittedName>
        <fullName evidence="5">Uncharacterized LOC115197016</fullName>
    </submittedName>
</protein>
<keyword evidence="3" id="KW-0472">Membrane</keyword>
<feature type="region of interest" description="Disordered" evidence="2">
    <location>
        <begin position="309"/>
        <end position="328"/>
    </location>
</feature>
<feature type="domain" description="CBM21" evidence="4">
    <location>
        <begin position="166"/>
        <end position="274"/>
    </location>
</feature>
<keyword evidence="1" id="KW-0175">Coiled coil</keyword>
<dbReference type="GO" id="GO:0008157">
    <property type="term" value="F:protein phosphatase 1 binding"/>
    <property type="evidence" value="ECO:0007669"/>
    <property type="project" value="TreeGrafter"/>
</dbReference>
<evidence type="ECO:0000313" key="5">
    <source>
        <dbReference type="Ensembl" id="ENSSTUP00000020838.1"/>
    </source>
</evidence>
<dbReference type="Proteomes" id="UP000472277">
    <property type="component" value="Chromosome 7"/>
</dbReference>
<accession>A0A673XHI5</accession>
<dbReference type="GO" id="GO:0000164">
    <property type="term" value="C:protein phosphatase type 1 complex"/>
    <property type="evidence" value="ECO:0007669"/>
    <property type="project" value="TreeGrafter"/>
</dbReference>
<dbReference type="GeneTree" id="ENSGT00940000157682"/>
<feature type="compositionally biased region" description="Polar residues" evidence="2">
    <location>
        <begin position="684"/>
        <end position="733"/>
    </location>
</feature>
<feature type="compositionally biased region" description="Basic and acidic residues" evidence="2">
    <location>
        <begin position="1157"/>
        <end position="1168"/>
    </location>
</feature>
<name>A0A673XHI5_SALTR</name>
<feature type="coiled-coil region" evidence="1">
    <location>
        <begin position="1058"/>
        <end position="1117"/>
    </location>
</feature>
<evidence type="ECO:0000313" key="6">
    <source>
        <dbReference type="Proteomes" id="UP000472277"/>
    </source>
</evidence>
<feature type="region of interest" description="Disordered" evidence="2">
    <location>
        <begin position="433"/>
        <end position="541"/>
    </location>
</feature>
<keyword evidence="3" id="KW-1133">Transmembrane helix</keyword>
<dbReference type="PROSITE" id="PS51159">
    <property type="entry name" value="CBM21"/>
    <property type="match status" value="1"/>
</dbReference>
<dbReference type="OMA" id="EGSKMTH"/>
<dbReference type="PANTHER" id="PTHR12307:SF2">
    <property type="entry name" value="PROTEIN PHOSPHATASE 1 REGULATORY SUBUNIT 3A"/>
    <property type="match status" value="1"/>
</dbReference>
<dbReference type="Pfam" id="PF03370">
    <property type="entry name" value="CBM_21"/>
    <property type="match status" value="1"/>
</dbReference>
<dbReference type="PANTHER" id="PTHR12307">
    <property type="entry name" value="PROTEIN PHOSPHATASE 1 REGULATORY SUBUNIT"/>
    <property type="match status" value="1"/>
</dbReference>
<keyword evidence="3" id="KW-0812">Transmembrane</keyword>
<dbReference type="Gene3D" id="2.60.40.2440">
    <property type="entry name" value="Carbohydrate binding type-21 domain"/>
    <property type="match status" value="1"/>
</dbReference>
<feature type="region of interest" description="Disordered" evidence="2">
    <location>
        <begin position="1243"/>
        <end position="1302"/>
    </location>
</feature>
<dbReference type="InParanoid" id="A0A673XHI5"/>
<feature type="compositionally biased region" description="Polar residues" evidence="2">
    <location>
        <begin position="516"/>
        <end position="541"/>
    </location>
</feature>
<dbReference type="GO" id="GO:0005979">
    <property type="term" value="P:regulation of glycogen biosynthetic process"/>
    <property type="evidence" value="ECO:0007669"/>
    <property type="project" value="TreeGrafter"/>
</dbReference>
<feature type="compositionally biased region" description="Pro residues" evidence="2">
    <location>
        <begin position="402"/>
        <end position="416"/>
    </location>
</feature>
<feature type="region of interest" description="Disordered" evidence="2">
    <location>
        <begin position="768"/>
        <end position="790"/>
    </location>
</feature>
<sequence>MSSVTRLHLFSHNMLNVSCQREAENLALRFPFTLSLDSPMESAAAEPRPTGVSSLLGVPGLITWDGDEAIDAEVIGGIRPRSSPLPRRRSSNDLKDCELELTPSSSRRVSFADALGQNLVNVKEFDSWDITIPLNFDALEGEKEVEEYYLSSLYTPPPSEEAMVLRVQEQKLELESIELLHGTTILRGVVRVLNVSFDKMVYIRTSLDAWATHFDLLAEYIPGSSNGDTDCFSFKLTLVPPFGEKGARVDFCLRYETPVGTFWANNSDRNYVMFCHQKVKELKDKAQKYKNGRRKSILKANIHEFPCDENWSSTSDESSDVNKHGGEMTSVNISESQSGALQDDHQKLLIESSQNSSQRNRRKAARLVKVQDYFIQREDETQEKEKGTVEPSQIHRESTFPQEPPSNGPEVQPLPPQHRKKFRLQATSDSLATCNKLSPGLRDSTSCEESVKPENIDSMVSSAPSELGEEHASPIPSNKSDLTDQPAALSQNGDTSVSKLEESTLMQMEPEKGRSAINTEGTQSSTDNTVRLENSTAGSVPGSQTNSFTFGNVVAPLYCQVFGRVANESQCSTDIGNRTRGTLHGRDSTACTVQSYVETHSCVSADTQRTPEEKPVDQQQYLESNQGHFISGLSAEKKPELEPLSEETVGFPRAHTALHTAAALRAQIPNEDSGLQGPEENILPPQSQIHQDSKFSQTQTPLPNTTLSQTPPDTTLSQTPPDTTLSQTPPDTTLSQTQTLIDTTQGSLLQSQTVMGSKHVSAEMTMQGASGGYERPDESEEMENPSSANIDEWSTGTFTELVGTDIAMLEPVYADLKVFTSTTKVEEKIPTEHQNIAVTCTDTLEEETSGTMLKEDPIVIKEWTSLEKLMRKQTDQVKGELSFEVSNTFCNEENRHSIDSKDYSEEEGEMTNYVRDDYDEDTDKVPMSKEDDIHKEDDLVIMKNEEDLVPTENEKGASDGQPLLKRNIIEKDWEGIVEEEEEDMMGEYVEEGEWEEEKVVVREVEVKMRAGEKELEEVGEVEETEEEVGKEVTKEELAVEEMDKDKEEIMLWEKIQVRVEEEEELVKGEEEIEKEMKDEMVVEEDLEELEEGDVKWIEWEEEEIVEEEKEEEAEKDKVDVELLDDQNELVDELIKPMGNTCKGKGGESTNVNVAEKSGPEENTLKTDEVSNICYNDVTPDTNPLGGEEMDSIKGDGESYIQTDEPASEKEGEGGAEADNASTESLSDDEMELYLHSLRAAQKQRNKDLSLGKRPSISRRGSRLSMPSISESVDEASNQEDQPDTVSAEHQSTSTVPVVEGGQDSTRSNVMWWRETFSWHNLSKALLYTVLFVVFFFAAYHYDFLACFSLYLLSVIWLVCQGEKQPMKGNNRI</sequence>
<reference evidence="5" key="1">
    <citation type="submission" date="2025-08" db="UniProtKB">
        <authorList>
            <consortium name="Ensembl"/>
        </authorList>
    </citation>
    <scope>IDENTIFICATION</scope>
</reference>
<gene>
    <name evidence="5" type="primary">ppp1r3ab</name>
</gene>
<organism evidence="5 6">
    <name type="scientific">Salmo trutta</name>
    <name type="common">Brown trout</name>
    <dbReference type="NCBI Taxonomy" id="8032"/>
    <lineage>
        <taxon>Eukaryota</taxon>
        <taxon>Metazoa</taxon>
        <taxon>Chordata</taxon>
        <taxon>Craniata</taxon>
        <taxon>Vertebrata</taxon>
        <taxon>Euteleostomi</taxon>
        <taxon>Actinopterygii</taxon>
        <taxon>Neopterygii</taxon>
        <taxon>Teleostei</taxon>
        <taxon>Protacanthopterygii</taxon>
        <taxon>Salmoniformes</taxon>
        <taxon>Salmonidae</taxon>
        <taxon>Salmoninae</taxon>
        <taxon>Salmo</taxon>
    </lineage>
</organism>
<reference evidence="5" key="2">
    <citation type="submission" date="2025-09" db="UniProtKB">
        <authorList>
            <consortium name="Ensembl"/>
        </authorList>
    </citation>
    <scope>IDENTIFICATION</scope>
</reference>
<proteinExistence type="predicted"/>
<dbReference type="InterPro" id="IPR005036">
    <property type="entry name" value="CBM21_dom"/>
</dbReference>
<feature type="compositionally biased region" description="Basic and acidic residues" evidence="2">
    <location>
        <begin position="378"/>
        <end position="398"/>
    </location>
</feature>
<keyword evidence="6" id="KW-1185">Reference proteome</keyword>
<dbReference type="CDD" id="cd22255">
    <property type="entry name" value="PBD_PPP1R3A"/>
    <property type="match status" value="1"/>
</dbReference>
<evidence type="ECO:0000256" key="2">
    <source>
        <dbReference type="SAM" id="MobiDB-lite"/>
    </source>
</evidence>
<dbReference type="InterPro" id="IPR038175">
    <property type="entry name" value="CBM21_dom_sf"/>
</dbReference>
<feature type="region of interest" description="Disordered" evidence="2">
    <location>
        <begin position="1136"/>
        <end position="1225"/>
    </location>
</feature>
<dbReference type="Ensembl" id="ENSSTUT00000021918.1">
    <property type="protein sequence ID" value="ENSSTUP00000020838.1"/>
    <property type="gene ID" value="ENSSTUG00000009265.1"/>
</dbReference>
<feature type="region of interest" description="Disordered" evidence="2">
    <location>
        <begin position="671"/>
        <end position="733"/>
    </location>
</feature>
<feature type="region of interest" description="Disordered" evidence="2">
    <location>
        <begin position="378"/>
        <end position="416"/>
    </location>
</feature>
<evidence type="ECO:0000256" key="1">
    <source>
        <dbReference type="SAM" id="Coils"/>
    </source>
</evidence>